<dbReference type="AlphaFoldDB" id="A0A367KTT1"/>
<dbReference type="PANTHER" id="PTHR31859">
    <property type="entry name" value="TETRATRICOPEPTIDE REPEAT PROTEIN 39 FAMILY MEMBER"/>
    <property type="match status" value="1"/>
</dbReference>
<protein>
    <submittedName>
        <fullName evidence="1">Tetratricopeptide repeat protein 39B</fullName>
    </submittedName>
</protein>
<keyword evidence="2" id="KW-1185">Reference proteome</keyword>
<dbReference type="OrthoDB" id="2154985at2759"/>
<evidence type="ECO:0000313" key="2">
    <source>
        <dbReference type="Proteomes" id="UP000253551"/>
    </source>
</evidence>
<organism evidence="1 2">
    <name type="scientific">Rhizopus stolonifer</name>
    <name type="common">Rhizopus nigricans</name>
    <dbReference type="NCBI Taxonomy" id="4846"/>
    <lineage>
        <taxon>Eukaryota</taxon>
        <taxon>Fungi</taxon>
        <taxon>Fungi incertae sedis</taxon>
        <taxon>Mucoromycota</taxon>
        <taxon>Mucoromycotina</taxon>
        <taxon>Mucoromycetes</taxon>
        <taxon>Mucorales</taxon>
        <taxon>Mucorineae</taxon>
        <taxon>Rhizopodaceae</taxon>
        <taxon>Rhizopus</taxon>
    </lineage>
</organism>
<comment type="caution">
    <text evidence="1">The sequence shown here is derived from an EMBL/GenBank/DDBJ whole genome shotgun (WGS) entry which is preliminary data.</text>
</comment>
<evidence type="ECO:0000313" key="1">
    <source>
        <dbReference type="EMBL" id="RCI05530.1"/>
    </source>
</evidence>
<proteinExistence type="predicted"/>
<reference evidence="1 2" key="1">
    <citation type="journal article" date="2018" name="G3 (Bethesda)">
        <title>Phylogenetic and Phylogenomic Definition of Rhizopus Species.</title>
        <authorList>
            <person name="Gryganskyi A.P."/>
            <person name="Golan J."/>
            <person name="Dolatabadi S."/>
            <person name="Mondo S."/>
            <person name="Robb S."/>
            <person name="Idnurm A."/>
            <person name="Muszewska A."/>
            <person name="Steczkiewicz K."/>
            <person name="Masonjones S."/>
            <person name="Liao H.L."/>
            <person name="Gajdeczka M.T."/>
            <person name="Anike F."/>
            <person name="Vuek A."/>
            <person name="Anishchenko I.M."/>
            <person name="Voigt K."/>
            <person name="de Hoog G.S."/>
            <person name="Smith M.E."/>
            <person name="Heitman J."/>
            <person name="Vilgalys R."/>
            <person name="Stajich J.E."/>
        </authorList>
    </citation>
    <scope>NUCLEOTIDE SEQUENCE [LARGE SCALE GENOMIC DNA]</scope>
    <source>
        <strain evidence="1 2">LSU 92-RS-03</strain>
    </source>
</reference>
<name>A0A367KTT1_RHIST</name>
<dbReference type="Pfam" id="PF10300">
    <property type="entry name" value="Iml2-TPR_39"/>
    <property type="match status" value="1"/>
</dbReference>
<dbReference type="Proteomes" id="UP000253551">
    <property type="component" value="Unassembled WGS sequence"/>
</dbReference>
<accession>A0A367KTT1</accession>
<dbReference type="InterPro" id="IPR019412">
    <property type="entry name" value="IML2/TPR_39"/>
</dbReference>
<dbReference type="Pfam" id="PF13174">
    <property type="entry name" value="TPR_6"/>
    <property type="match status" value="1"/>
</dbReference>
<dbReference type="PANTHER" id="PTHR31859:SF1">
    <property type="entry name" value="TETRATRICOPEPTIDE REPEAT PROTEIN 39C"/>
    <property type="match status" value="1"/>
</dbReference>
<dbReference type="SUPFAM" id="SSF81901">
    <property type="entry name" value="HCP-like"/>
    <property type="match status" value="1"/>
</dbReference>
<dbReference type="EMBL" id="PJQM01000365">
    <property type="protein sequence ID" value="RCI05530.1"/>
    <property type="molecule type" value="Genomic_DNA"/>
</dbReference>
<gene>
    <name evidence="1" type="primary">TTC39B_3</name>
    <name evidence="1" type="ORF">CU098_012971</name>
</gene>
<dbReference type="InterPro" id="IPR019734">
    <property type="entry name" value="TPR_rpt"/>
</dbReference>
<sequence length="540" mass="62431">MFRHVSKVASMFKYTHFIFSNTEPSQSKPAHTGLLDLEAGIDALLEDRWEESEKVLSDANDPFHAFGRALLVYFQAILSSEYPTDETVFEKAFQTLSFSSSVHCELLTAHAILMFSSLQFLKSSWVEHLKAACDIRKAYKIYERLFEDTLGTSIYDYDPSQPSRLQDPLEHGIYFGLGLFHLVISLLPTKVVKVLGQVKFRSVQSMSNDLLRKASESKTLYSSLASLVLLYYYAHRAMYLSPSPDQAEWIQHTLDRLKRTYSTSPLIALLEIKMTKTKSQLSQCLVRLKATKKIQCRMDEKGPIQSIKEYNVFRLLVLFEMGWLLVFSGHYTEAVETFFCLESTCHWSRLFYHFLSTCCMMAEGSFEKAGREIGQLIQMFEIKRKSGAALSPSEDYAEYKIKRWTETAKTREIPISELLRTQQPLWELVYLWNGVHLWSESLLEKIEQELANRQDPFAHLLLGVIYREKDPVLALAYFDSIVIQEREWVACALYEIALTHSLAGDKQRAADYLKRVVSNDFEWKMCMKIKCQFLFESLGK</sequence>